<dbReference type="STRING" id="474960.SAMN05216180_0013"/>
<dbReference type="InterPro" id="IPR029057">
    <property type="entry name" value="PRTase-like"/>
</dbReference>
<dbReference type="InterPro" id="IPR051910">
    <property type="entry name" value="ComF/GntX_DNA_util-trans"/>
</dbReference>
<dbReference type="InterPro" id="IPR000836">
    <property type="entry name" value="PRTase_dom"/>
</dbReference>
<evidence type="ECO:0000256" key="1">
    <source>
        <dbReference type="ARBA" id="ARBA00008007"/>
    </source>
</evidence>
<evidence type="ECO:0000313" key="4">
    <source>
        <dbReference type="Proteomes" id="UP000199158"/>
    </source>
</evidence>
<dbReference type="PANTHER" id="PTHR47505">
    <property type="entry name" value="DNA UTILIZATION PROTEIN YHGH"/>
    <property type="match status" value="1"/>
</dbReference>
<dbReference type="SUPFAM" id="SSF53271">
    <property type="entry name" value="PRTase-like"/>
    <property type="match status" value="1"/>
</dbReference>
<gene>
    <name evidence="3" type="ORF">SAMN05216180_0013</name>
</gene>
<evidence type="ECO:0000313" key="3">
    <source>
        <dbReference type="EMBL" id="SEM44881.1"/>
    </source>
</evidence>
<reference evidence="3 4" key="1">
    <citation type="submission" date="2016-10" db="EMBL/GenBank/DDBJ databases">
        <authorList>
            <person name="de Groot N.N."/>
        </authorList>
    </citation>
    <scope>NUCLEOTIDE SEQUENCE [LARGE SCALE GENOMIC DNA]</scope>
    <source>
        <strain evidence="3 4">CGMCC 1.5070</strain>
    </source>
</reference>
<dbReference type="Pfam" id="PF00156">
    <property type="entry name" value="Pribosyltran"/>
    <property type="match status" value="1"/>
</dbReference>
<dbReference type="Proteomes" id="UP000199158">
    <property type="component" value="Unassembled WGS sequence"/>
</dbReference>
<dbReference type="PANTHER" id="PTHR47505:SF1">
    <property type="entry name" value="DNA UTILIZATION PROTEIN YHGH"/>
    <property type="match status" value="1"/>
</dbReference>
<name>A0A1H7YG60_9FIRM</name>
<sequence>MKENLWNRFLNLFFPRRCACCKQVIAEGALCESCLPSLKTLHSPVIPCESPLDGLTAVFYYSGAGAALMREFKFHRQFQCYQLLLQETFENQIDELYQKFNCSIIIPVPMYIDAKRKRGFNQSEYIASRLAKSMSLPYQPSAIKKIRSNKVQHHLSKAERAENVKNVYKVQLPHTVADKTVLLVDDITTTGATLQECAAVLKAAGAAKVYGAAVFFTPHVQPLDKV</sequence>
<accession>A0A1H7YG60</accession>
<dbReference type="RefSeq" id="WP_092750425.1">
    <property type="nucleotide sequence ID" value="NZ_FOCG01000001.1"/>
</dbReference>
<keyword evidence="4" id="KW-1185">Reference proteome</keyword>
<dbReference type="OrthoDB" id="9779910at2"/>
<proteinExistence type="inferred from homology"/>
<comment type="similarity">
    <text evidence="1">Belongs to the ComF/GntX family.</text>
</comment>
<protein>
    <submittedName>
        <fullName evidence="3">ComF family protein</fullName>
    </submittedName>
</protein>
<feature type="domain" description="Phosphoribosyltransferase" evidence="2">
    <location>
        <begin position="123"/>
        <end position="218"/>
    </location>
</feature>
<evidence type="ECO:0000259" key="2">
    <source>
        <dbReference type="Pfam" id="PF00156"/>
    </source>
</evidence>
<dbReference type="CDD" id="cd06223">
    <property type="entry name" value="PRTases_typeI"/>
    <property type="match status" value="1"/>
</dbReference>
<organism evidence="3 4">
    <name type="scientific">Hydrogenoanaerobacterium saccharovorans</name>
    <dbReference type="NCBI Taxonomy" id="474960"/>
    <lineage>
        <taxon>Bacteria</taxon>
        <taxon>Bacillati</taxon>
        <taxon>Bacillota</taxon>
        <taxon>Clostridia</taxon>
        <taxon>Eubacteriales</taxon>
        <taxon>Oscillospiraceae</taxon>
        <taxon>Hydrogenoanaerobacterium</taxon>
    </lineage>
</organism>
<dbReference type="Gene3D" id="3.40.50.2020">
    <property type="match status" value="1"/>
</dbReference>
<dbReference type="EMBL" id="FOCG01000001">
    <property type="protein sequence ID" value="SEM44881.1"/>
    <property type="molecule type" value="Genomic_DNA"/>
</dbReference>
<dbReference type="AlphaFoldDB" id="A0A1H7YG60"/>